<reference evidence="8 9" key="1">
    <citation type="submission" date="2019-03" db="EMBL/GenBank/DDBJ databases">
        <title>Genomic Encyclopedia of Archaeal and Bacterial Type Strains, Phase II (KMG-II): from individual species to whole genera.</title>
        <authorList>
            <person name="Goeker M."/>
        </authorList>
    </citation>
    <scope>NUCLEOTIDE SEQUENCE [LARGE SCALE GENOMIC DNA]</scope>
    <source>
        <strain evidence="8 9">DSM 15388</strain>
    </source>
</reference>
<organism evidence="8 9">
    <name type="scientific">Reinekea marinisedimentorum</name>
    <dbReference type="NCBI Taxonomy" id="230495"/>
    <lineage>
        <taxon>Bacteria</taxon>
        <taxon>Pseudomonadati</taxon>
        <taxon>Pseudomonadota</taxon>
        <taxon>Gammaproteobacteria</taxon>
        <taxon>Oceanospirillales</taxon>
        <taxon>Saccharospirillaceae</taxon>
        <taxon>Reinekea</taxon>
    </lineage>
</organism>
<evidence type="ECO:0000256" key="5">
    <source>
        <dbReference type="ARBA" id="ARBA00023136"/>
    </source>
</evidence>
<dbReference type="InterPro" id="IPR000620">
    <property type="entry name" value="EamA_dom"/>
</dbReference>
<dbReference type="AlphaFoldDB" id="A0A4R3I3D2"/>
<keyword evidence="9" id="KW-1185">Reference proteome</keyword>
<comment type="subcellular location">
    <subcellularLocation>
        <location evidence="1">Cell membrane</location>
        <topology evidence="1">Multi-pass membrane protein</topology>
    </subcellularLocation>
</comment>
<feature type="transmembrane region" description="Helical" evidence="6">
    <location>
        <begin position="245"/>
        <end position="265"/>
    </location>
</feature>
<accession>A0A4R3I3D2</accession>
<comment type="caution">
    <text evidence="8">The sequence shown here is derived from an EMBL/GenBank/DDBJ whole genome shotgun (WGS) entry which is preliminary data.</text>
</comment>
<evidence type="ECO:0000313" key="8">
    <source>
        <dbReference type="EMBL" id="TCS40324.1"/>
    </source>
</evidence>
<dbReference type="PANTHER" id="PTHR32322:SF18">
    <property type="entry name" value="S-ADENOSYLMETHIONINE_S-ADENOSYLHOMOCYSTEINE TRANSPORTER"/>
    <property type="match status" value="1"/>
</dbReference>
<feature type="transmembrane region" description="Helical" evidence="6">
    <location>
        <begin position="271"/>
        <end position="287"/>
    </location>
</feature>
<dbReference type="InterPro" id="IPR037185">
    <property type="entry name" value="EmrE-like"/>
</dbReference>
<feature type="domain" description="EamA" evidence="7">
    <location>
        <begin position="154"/>
        <end position="286"/>
    </location>
</feature>
<evidence type="ECO:0000256" key="6">
    <source>
        <dbReference type="SAM" id="Phobius"/>
    </source>
</evidence>
<feature type="transmembrane region" description="Helical" evidence="6">
    <location>
        <begin position="210"/>
        <end position="233"/>
    </location>
</feature>
<dbReference type="Proteomes" id="UP000295793">
    <property type="component" value="Unassembled WGS sequence"/>
</dbReference>
<feature type="transmembrane region" description="Helical" evidence="6">
    <location>
        <begin position="74"/>
        <end position="95"/>
    </location>
</feature>
<evidence type="ECO:0000256" key="1">
    <source>
        <dbReference type="ARBA" id="ARBA00004651"/>
    </source>
</evidence>
<evidence type="ECO:0000256" key="4">
    <source>
        <dbReference type="ARBA" id="ARBA00022989"/>
    </source>
</evidence>
<feature type="transmembrane region" description="Helical" evidence="6">
    <location>
        <begin position="34"/>
        <end position="54"/>
    </location>
</feature>
<dbReference type="InterPro" id="IPR050638">
    <property type="entry name" value="AA-Vitamin_Transporters"/>
</dbReference>
<feature type="transmembrane region" description="Helical" evidence="6">
    <location>
        <begin position="151"/>
        <end position="173"/>
    </location>
</feature>
<dbReference type="PANTHER" id="PTHR32322">
    <property type="entry name" value="INNER MEMBRANE TRANSPORTER"/>
    <property type="match status" value="1"/>
</dbReference>
<evidence type="ECO:0000259" key="7">
    <source>
        <dbReference type="Pfam" id="PF00892"/>
    </source>
</evidence>
<evidence type="ECO:0000256" key="2">
    <source>
        <dbReference type="ARBA" id="ARBA00022475"/>
    </source>
</evidence>
<feature type="transmembrane region" description="Helical" evidence="6">
    <location>
        <begin position="126"/>
        <end position="145"/>
    </location>
</feature>
<protein>
    <submittedName>
        <fullName evidence="8">Drug/metabolite transporter (DMT)-like permease</fullName>
    </submittedName>
</protein>
<name>A0A4R3I3D2_9GAMM</name>
<feature type="domain" description="EamA" evidence="7">
    <location>
        <begin position="6"/>
        <end position="142"/>
    </location>
</feature>
<dbReference type="Pfam" id="PF00892">
    <property type="entry name" value="EamA"/>
    <property type="match status" value="2"/>
</dbReference>
<proteinExistence type="predicted"/>
<keyword evidence="3 6" id="KW-0812">Transmembrane</keyword>
<keyword evidence="2" id="KW-1003">Cell membrane</keyword>
<feature type="transmembrane region" description="Helical" evidence="6">
    <location>
        <begin position="101"/>
        <end position="119"/>
    </location>
</feature>
<sequence>MKSEQKALIFALLAVLLWSTVATAFKVALQYHSVISLLTGAAVVSLLTLTALLAQQKKLSTALTTLPAHWKQRLLLGSINPLIYYLILFECYRRLPAQVAQPINYTWAITLALLSIPVLKQKLRIGAFVGLLIGYGGVVVISLAGKNVTGSLDMFGIALALISTLFWAGYWLLNTRNKQDPMIGLFQNFLIATPMLFIVLMLFNHQPLDWSLPAIASVTYIGLFEMGITFVFWQLALQHTSNTARIGSLIFLSPFISLFLIHLVLGEPLQLQTFFGLGLIIFGVVIAQRSRG</sequence>
<keyword evidence="5 6" id="KW-0472">Membrane</keyword>
<evidence type="ECO:0000256" key="3">
    <source>
        <dbReference type="ARBA" id="ARBA00022692"/>
    </source>
</evidence>
<dbReference type="SUPFAM" id="SSF103481">
    <property type="entry name" value="Multidrug resistance efflux transporter EmrE"/>
    <property type="match status" value="2"/>
</dbReference>
<dbReference type="GO" id="GO:0005886">
    <property type="term" value="C:plasma membrane"/>
    <property type="evidence" value="ECO:0007669"/>
    <property type="project" value="UniProtKB-SubCell"/>
</dbReference>
<dbReference type="EMBL" id="SLZR01000009">
    <property type="protein sequence ID" value="TCS40324.1"/>
    <property type="molecule type" value="Genomic_DNA"/>
</dbReference>
<keyword evidence="4 6" id="KW-1133">Transmembrane helix</keyword>
<dbReference type="OrthoDB" id="5729944at2"/>
<dbReference type="RefSeq" id="WP_132701839.1">
    <property type="nucleotide sequence ID" value="NZ_SLZR01000009.1"/>
</dbReference>
<feature type="transmembrane region" description="Helical" evidence="6">
    <location>
        <begin position="185"/>
        <end position="204"/>
    </location>
</feature>
<evidence type="ECO:0000313" key="9">
    <source>
        <dbReference type="Proteomes" id="UP000295793"/>
    </source>
</evidence>
<gene>
    <name evidence="8" type="ORF">BCF53_10933</name>
</gene>